<feature type="region of interest" description="Disordered" evidence="1">
    <location>
        <begin position="209"/>
        <end position="230"/>
    </location>
</feature>
<reference evidence="3" key="1">
    <citation type="submission" date="2019-03" db="EMBL/GenBank/DDBJ databases">
        <title>WGS assembly of Setaria viridis.</title>
        <authorList>
            <person name="Huang P."/>
            <person name="Jenkins J."/>
            <person name="Grimwood J."/>
            <person name="Barry K."/>
            <person name="Healey A."/>
            <person name="Mamidi S."/>
            <person name="Sreedasyam A."/>
            <person name="Shu S."/>
            <person name="Feldman M."/>
            <person name="Wu J."/>
            <person name="Yu Y."/>
            <person name="Chen C."/>
            <person name="Johnson J."/>
            <person name="Rokhsar D."/>
            <person name="Baxter I."/>
            <person name="Schmutz J."/>
            <person name="Brutnell T."/>
            <person name="Kellogg E."/>
        </authorList>
    </citation>
    <scope>NUCLEOTIDE SEQUENCE [LARGE SCALE GENOMIC DNA]</scope>
</reference>
<dbReference type="Proteomes" id="UP000298652">
    <property type="component" value="Chromosome 9"/>
</dbReference>
<dbReference type="PANTHER" id="PTHR33086">
    <property type="entry name" value="OS05G0468200 PROTEIN-RELATED"/>
    <property type="match status" value="1"/>
</dbReference>
<dbReference type="EMBL" id="CM016560">
    <property type="protein sequence ID" value="TKV90812.1"/>
    <property type="molecule type" value="Genomic_DNA"/>
</dbReference>
<dbReference type="PANTHER" id="PTHR33086:SF54">
    <property type="entry name" value="DUF1618 DOMAIN-CONTAINING PROTEIN"/>
    <property type="match status" value="1"/>
</dbReference>
<evidence type="ECO:0000259" key="2">
    <source>
        <dbReference type="Pfam" id="PF07762"/>
    </source>
</evidence>
<evidence type="ECO:0000313" key="4">
    <source>
        <dbReference type="Proteomes" id="UP000298652"/>
    </source>
</evidence>
<sequence>MIRCLPDPPFVAISTMKPVVVPDRHGSSDFELFLMARRGSSPSAAAHDDVLCVSTPATRANPASDGAWQVQGQVKLEEPFNTDVAFSLQGKGFWANLLQGLMYCDDLHAAGDVVDFSFIELPPGCRRRDLEQQMGADEYNEMVMDVQMRLTRTMACVGDSVFKNFVCIDHAKQYADDVGPGTAREAVEERVGGLCQRALGVRRLQGGGVAGGAAGVPSPHCRRRPLRHAG</sequence>
<dbReference type="Gramene" id="TKV90812">
    <property type="protein sequence ID" value="TKV90812"/>
    <property type="gene ID" value="SEVIR_9G053701v2"/>
</dbReference>
<dbReference type="AlphaFoldDB" id="A0A4U6SUF8"/>
<proteinExistence type="predicted"/>
<dbReference type="Pfam" id="PF07762">
    <property type="entry name" value="DUF1618"/>
    <property type="match status" value="1"/>
</dbReference>
<feature type="compositionally biased region" description="Basic residues" evidence="1">
    <location>
        <begin position="220"/>
        <end position="230"/>
    </location>
</feature>
<feature type="domain" description="DUF1618" evidence="2">
    <location>
        <begin position="94"/>
        <end position="174"/>
    </location>
</feature>
<dbReference type="InterPro" id="IPR011676">
    <property type="entry name" value="DUF1618"/>
</dbReference>
<gene>
    <name evidence="3" type="ORF">SEVIR_9G053701v2</name>
</gene>
<accession>A0A4U6SUF8</accession>
<name>A0A4U6SUF8_SETVI</name>
<protein>
    <recommendedName>
        <fullName evidence="2">DUF1618 domain-containing protein</fullName>
    </recommendedName>
</protein>
<keyword evidence="4" id="KW-1185">Reference proteome</keyword>
<evidence type="ECO:0000256" key="1">
    <source>
        <dbReference type="SAM" id="MobiDB-lite"/>
    </source>
</evidence>
<organism evidence="3 4">
    <name type="scientific">Setaria viridis</name>
    <name type="common">Green bristlegrass</name>
    <name type="synonym">Setaria italica subsp. viridis</name>
    <dbReference type="NCBI Taxonomy" id="4556"/>
    <lineage>
        <taxon>Eukaryota</taxon>
        <taxon>Viridiplantae</taxon>
        <taxon>Streptophyta</taxon>
        <taxon>Embryophyta</taxon>
        <taxon>Tracheophyta</taxon>
        <taxon>Spermatophyta</taxon>
        <taxon>Magnoliopsida</taxon>
        <taxon>Liliopsida</taxon>
        <taxon>Poales</taxon>
        <taxon>Poaceae</taxon>
        <taxon>PACMAD clade</taxon>
        <taxon>Panicoideae</taxon>
        <taxon>Panicodae</taxon>
        <taxon>Paniceae</taxon>
        <taxon>Cenchrinae</taxon>
        <taxon>Setaria</taxon>
    </lineage>
</organism>
<evidence type="ECO:0000313" key="3">
    <source>
        <dbReference type="EMBL" id="TKV90812.1"/>
    </source>
</evidence>